<reference evidence="2" key="1">
    <citation type="submission" date="2021-12" db="EMBL/GenBank/DDBJ databases">
        <title>Comparative genomics, transcriptomics and evolutionary studies reveal genomic signatures of adaptation to plant cell wall in hemibiotrophic fungi.</title>
        <authorList>
            <consortium name="DOE Joint Genome Institute"/>
            <person name="Baroncelli R."/>
            <person name="Diaz J.F."/>
            <person name="Benocci T."/>
            <person name="Peng M."/>
            <person name="Battaglia E."/>
            <person name="Haridas S."/>
            <person name="Andreopoulos W."/>
            <person name="Labutti K."/>
            <person name="Pangilinan J."/>
            <person name="Floch G.L."/>
            <person name="Makela M.R."/>
            <person name="Henrissat B."/>
            <person name="Grigoriev I.V."/>
            <person name="Crouch J.A."/>
            <person name="De Vries R.P."/>
            <person name="Sukno S.A."/>
            <person name="Thon M.R."/>
        </authorList>
    </citation>
    <scope>NUCLEOTIDE SEQUENCE</scope>
    <source>
        <strain evidence="2">CBS 112980</strain>
    </source>
</reference>
<dbReference type="EMBL" id="JAHMHS010000014">
    <property type="protein sequence ID" value="KAK1728891.1"/>
    <property type="molecule type" value="Genomic_DNA"/>
</dbReference>
<evidence type="ECO:0000256" key="1">
    <source>
        <dbReference type="SAM" id="MobiDB-lite"/>
    </source>
</evidence>
<dbReference type="RefSeq" id="XP_060368946.1">
    <property type="nucleotide sequence ID" value="XM_060513655.1"/>
</dbReference>
<name>A0AAD9CZX2_GLOAC</name>
<evidence type="ECO:0000313" key="3">
    <source>
        <dbReference type="Proteomes" id="UP001244207"/>
    </source>
</evidence>
<comment type="caution">
    <text evidence="2">The sequence shown here is derived from an EMBL/GenBank/DDBJ whole genome shotgun (WGS) entry which is preliminary data.</text>
</comment>
<proteinExistence type="predicted"/>
<evidence type="ECO:0000313" key="2">
    <source>
        <dbReference type="EMBL" id="KAK1728891.1"/>
    </source>
</evidence>
<keyword evidence="3" id="KW-1185">Reference proteome</keyword>
<accession>A0AAD9CZX2</accession>
<feature type="region of interest" description="Disordered" evidence="1">
    <location>
        <begin position="1"/>
        <end position="54"/>
    </location>
</feature>
<dbReference type="Proteomes" id="UP001244207">
    <property type="component" value="Unassembled WGS sequence"/>
</dbReference>
<dbReference type="GeneID" id="85397553"/>
<feature type="compositionally biased region" description="Basic and acidic residues" evidence="1">
    <location>
        <begin position="33"/>
        <end position="43"/>
    </location>
</feature>
<sequence length="172" mass="18865">MTKITEAEKPAPDTFLDRSSGREGSIRAGLVETSHREKIKTRPDNPSSSVQPVDDPESLYIATLPIEPATRLRVSPRTLGVVHLMYPDAQTKPRNITWDDFVHALYDAGFVASNNGGSAVRFGRGSGGDSGDKGAIIFHKPHPVLKIDPVMLHGMGRRLTKWFGWSRDSFAA</sequence>
<dbReference type="PANTHER" id="PTHR40788">
    <property type="entry name" value="CLR5 DOMAIN-CONTAINING PROTEIN-RELATED"/>
    <property type="match status" value="1"/>
</dbReference>
<organism evidence="2 3">
    <name type="scientific">Glomerella acutata</name>
    <name type="common">Colletotrichum acutatum</name>
    <dbReference type="NCBI Taxonomy" id="27357"/>
    <lineage>
        <taxon>Eukaryota</taxon>
        <taxon>Fungi</taxon>
        <taxon>Dikarya</taxon>
        <taxon>Ascomycota</taxon>
        <taxon>Pezizomycotina</taxon>
        <taxon>Sordariomycetes</taxon>
        <taxon>Hypocreomycetidae</taxon>
        <taxon>Glomerellales</taxon>
        <taxon>Glomerellaceae</taxon>
        <taxon>Colletotrichum</taxon>
        <taxon>Colletotrichum acutatum species complex</taxon>
    </lineage>
</organism>
<feature type="compositionally biased region" description="Basic and acidic residues" evidence="1">
    <location>
        <begin position="1"/>
        <end position="25"/>
    </location>
</feature>
<gene>
    <name evidence="2" type="ORF">BDZ83DRAFT_748699</name>
</gene>
<dbReference type="PANTHER" id="PTHR40788:SF1">
    <property type="entry name" value="IPA PROTEIN"/>
    <property type="match status" value="1"/>
</dbReference>
<dbReference type="AlphaFoldDB" id="A0AAD9CZX2"/>
<protein>
    <submittedName>
        <fullName evidence="2">Uncharacterized protein</fullName>
    </submittedName>
</protein>